<proteinExistence type="predicted"/>
<feature type="domain" description="U-box" evidence="5">
    <location>
        <begin position="824"/>
        <end position="908"/>
    </location>
</feature>
<dbReference type="AlphaFoldDB" id="A0A194Q3Y1"/>
<evidence type="ECO:0000256" key="3">
    <source>
        <dbReference type="PROSITE-ProRule" id="PRU00221"/>
    </source>
</evidence>
<dbReference type="GO" id="GO:0016567">
    <property type="term" value="P:protein ubiquitination"/>
    <property type="evidence" value="ECO:0007669"/>
    <property type="project" value="InterPro"/>
</dbReference>
<evidence type="ECO:0000313" key="6">
    <source>
        <dbReference type="EMBL" id="KPI99719.1"/>
    </source>
</evidence>
<accession>A0A194Q3Y1</accession>
<dbReference type="InterPro" id="IPR020472">
    <property type="entry name" value="WD40_PAC1"/>
</dbReference>
<dbReference type="PANTHER" id="PTHR19848:SF8">
    <property type="entry name" value="F-BOX AND WD REPEAT DOMAIN CONTAINING 7"/>
    <property type="match status" value="1"/>
</dbReference>
<gene>
    <name evidence="6" type="ORF">RR46_04693</name>
</gene>
<evidence type="ECO:0000313" key="7">
    <source>
        <dbReference type="Proteomes" id="UP000053268"/>
    </source>
</evidence>
<name>A0A194Q3Y1_PAPXU</name>
<feature type="repeat" description="WD" evidence="3">
    <location>
        <begin position="14"/>
        <end position="43"/>
    </location>
</feature>
<organism evidence="6 7">
    <name type="scientific">Papilio xuthus</name>
    <name type="common">Asian swallowtail butterfly</name>
    <dbReference type="NCBI Taxonomy" id="66420"/>
    <lineage>
        <taxon>Eukaryota</taxon>
        <taxon>Metazoa</taxon>
        <taxon>Ecdysozoa</taxon>
        <taxon>Arthropoda</taxon>
        <taxon>Hexapoda</taxon>
        <taxon>Insecta</taxon>
        <taxon>Pterygota</taxon>
        <taxon>Neoptera</taxon>
        <taxon>Endopterygota</taxon>
        <taxon>Lepidoptera</taxon>
        <taxon>Glossata</taxon>
        <taxon>Ditrysia</taxon>
        <taxon>Papilionoidea</taxon>
        <taxon>Papilionidae</taxon>
        <taxon>Papilioninae</taxon>
        <taxon>Papilio</taxon>
    </lineage>
</organism>
<reference evidence="6 7" key="1">
    <citation type="journal article" date="2015" name="Nat. Commun.">
        <title>Outbred genome sequencing and CRISPR/Cas9 gene editing in butterflies.</title>
        <authorList>
            <person name="Li X."/>
            <person name="Fan D."/>
            <person name="Zhang W."/>
            <person name="Liu G."/>
            <person name="Zhang L."/>
            <person name="Zhao L."/>
            <person name="Fang X."/>
            <person name="Chen L."/>
            <person name="Dong Y."/>
            <person name="Chen Y."/>
            <person name="Ding Y."/>
            <person name="Zhao R."/>
            <person name="Feng M."/>
            <person name="Zhu Y."/>
            <person name="Feng Y."/>
            <person name="Jiang X."/>
            <person name="Zhu D."/>
            <person name="Xiang H."/>
            <person name="Feng X."/>
            <person name="Li S."/>
            <person name="Wang J."/>
            <person name="Zhang G."/>
            <person name="Kronforst M.R."/>
            <person name="Wang W."/>
        </authorList>
    </citation>
    <scope>NUCLEOTIDE SEQUENCE [LARGE SCALE GENOMIC DNA]</scope>
    <source>
        <strain evidence="6">Ya'a_city_454_Px</strain>
        <tissue evidence="6">Whole body</tissue>
    </source>
</reference>
<dbReference type="PROSITE" id="PS50294">
    <property type="entry name" value="WD_REPEATS_REGION"/>
    <property type="match status" value="2"/>
</dbReference>
<dbReference type="InterPro" id="IPR036322">
    <property type="entry name" value="WD40_repeat_dom_sf"/>
</dbReference>
<dbReference type="Pfam" id="PF00400">
    <property type="entry name" value="WD40"/>
    <property type="match status" value="5"/>
</dbReference>
<dbReference type="SMART" id="SM00504">
    <property type="entry name" value="Ubox"/>
    <property type="match status" value="1"/>
</dbReference>
<protein>
    <submittedName>
        <fullName evidence="6">WD repeat, SAM and U-box domain-containing protein 1</fullName>
    </submittedName>
</protein>
<dbReference type="InterPro" id="IPR013083">
    <property type="entry name" value="Znf_RING/FYVE/PHD"/>
</dbReference>
<keyword evidence="2" id="KW-0677">Repeat</keyword>
<sequence>MLEESFDPHVVHSLRAHRGEVTCVDVSGALLATGGGEGALQLWRWRKGAGWLEAASAPRAHRFGVTAARWTSSGALLASAGVDGAAGICTRALRPWRVLAAPGAAAARALCWAGARLLVGHDDGALCVWASRRGTLLVRLRPCESALHALAALPPAGLLLVACTTGTLKFFDLGDVYACDAAGHEPPVLLWEDGAHDLGALCAAGSACGHAAASGGHDARVRLWHASVATGGRRIRAGGVLCGHAAAVTALAFAGGTRLLVSASLDSTARLWACKTLTCLRVLHGHSRYLTCIAVPPDFRYLITGSNDRTVRTWSLGTLDLDDEVAPPCALLSHFGLGDLKGIEPMLDEELAEDCSAEECARSGVEGAPPKRLWVSEKTHVGAINSIVTYKDLLVTACSDGGVRVFRWSARRGELACERTLLAHRFPAAAADLTVMGVADILLLSAGLDGRALLWDLQSGCELWSVSTGSAGGVTGVTGAGGGVRGARLSPHRPPLLLLAMDDGALAVWTTQQSHTEPIHKYESFAEAATCCAWSAEGRVCAAGAAGGELRVLGPPPTAATLYAQRDAHDLGVLCLDFAPMQNKDDSKYLMASAGRDTLVKIWEIGFEMRSGLARINVRLLHRVEAHGGSVECLRWATAGGAQLATCGADGWARVWRLAPGGDVRLVVAVPTGGAGGAVGATAAAMLSTSLLAVGSLTGELAVWRVPSPPGDADEDDEPEPRMWGPNDVLRWLRDYVTRVPDSVSEQGSGEARGVASVEAGLNGTRLMLEPLPDLLPDLLALLRRLGPGSDLENSKENEQLLKRLEDEIEWLRREPPAPELEARAPHALRCPLTHALLREPVRAADGFTYERTNILDFFSVNAKSRRQRVTEAAVSPLTGRRLRSAELSPNFALRRQLRDFLYTPPATDASCPELPRAAPSCPDLLRPAPN</sequence>
<feature type="region of interest" description="Disordered" evidence="4">
    <location>
        <begin position="909"/>
        <end position="931"/>
    </location>
</feature>
<dbReference type="PRINTS" id="PR00320">
    <property type="entry name" value="GPROTEINBRPT"/>
</dbReference>
<feature type="repeat" description="WD" evidence="3">
    <location>
        <begin position="283"/>
        <end position="316"/>
    </location>
</feature>
<dbReference type="STRING" id="66420.A0A194Q3Y1"/>
<dbReference type="CDD" id="cd16655">
    <property type="entry name" value="RING-Ubox_WDSUB1-like"/>
    <property type="match status" value="1"/>
</dbReference>
<dbReference type="EMBL" id="KQ459562">
    <property type="protein sequence ID" value="KPI99719.1"/>
    <property type="molecule type" value="Genomic_DNA"/>
</dbReference>
<evidence type="ECO:0000256" key="2">
    <source>
        <dbReference type="ARBA" id="ARBA00022737"/>
    </source>
</evidence>
<keyword evidence="1 3" id="KW-0853">WD repeat</keyword>
<dbReference type="Pfam" id="PF04564">
    <property type="entry name" value="U-box"/>
    <property type="match status" value="1"/>
</dbReference>
<evidence type="ECO:0000259" key="5">
    <source>
        <dbReference type="PROSITE" id="PS51698"/>
    </source>
</evidence>
<dbReference type="InterPro" id="IPR001680">
    <property type="entry name" value="WD40_rpt"/>
</dbReference>
<feature type="repeat" description="WD" evidence="3">
    <location>
        <begin position="624"/>
        <end position="666"/>
    </location>
</feature>
<keyword evidence="7" id="KW-1185">Reference proteome</keyword>
<dbReference type="SUPFAM" id="SSF50969">
    <property type="entry name" value="YVTN repeat-like/Quinoprotein amine dehydrogenase"/>
    <property type="match status" value="1"/>
</dbReference>
<feature type="repeat" description="WD" evidence="3">
    <location>
        <begin position="241"/>
        <end position="272"/>
    </location>
</feature>
<dbReference type="InterPro" id="IPR011044">
    <property type="entry name" value="Quino_amine_DH_bsu"/>
</dbReference>
<dbReference type="InterPro" id="IPR019775">
    <property type="entry name" value="WD40_repeat_CS"/>
</dbReference>
<dbReference type="InterPro" id="IPR003613">
    <property type="entry name" value="Ubox_domain"/>
</dbReference>
<evidence type="ECO:0000256" key="1">
    <source>
        <dbReference type="ARBA" id="ARBA00022574"/>
    </source>
</evidence>
<dbReference type="Gene3D" id="3.30.40.10">
    <property type="entry name" value="Zinc/RING finger domain, C3HC4 (zinc finger)"/>
    <property type="match status" value="1"/>
</dbReference>
<evidence type="ECO:0000256" key="4">
    <source>
        <dbReference type="SAM" id="MobiDB-lite"/>
    </source>
</evidence>
<dbReference type="Proteomes" id="UP000053268">
    <property type="component" value="Unassembled WGS sequence"/>
</dbReference>
<dbReference type="InterPro" id="IPR015943">
    <property type="entry name" value="WD40/YVTN_repeat-like_dom_sf"/>
</dbReference>
<dbReference type="SUPFAM" id="SSF57850">
    <property type="entry name" value="RING/U-box"/>
    <property type="match status" value="1"/>
</dbReference>
<dbReference type="SMART" id="SM00320">
    <property type="entry name" value="WD40"/>
    <property type="match status" value="13"/>
</dbReference>
<dbReference type="PROSITE" id="PS51698">
    <property type="entry name" value="U_BOX"/>
    <property type="match status" value="1"/>
</dbReference>
<dbReference type="SUPFAM" id="SSF50978">
    <property type="entry name" value="WD40 repeat-like"/>
    <property type="match status" value="2"/>
</dbReference>
<dbReference type="GO" id="GO:0004842">
    <property type="term" value="F:ubiquitin-protein transferase activity"/>
    <property type="evidence" value="ECO:0007669"/>
    <property type="project" value="InterPro"/>
</dbReference>
<dbReference type="PROSITE" id="PS50082">
    <property type="entry name" value="WD_REPEATS_2"/>
    <property type="match status" value="4"/>
</dbReference>
<dbReference type="PROSITE" id="PS00678">
    <property type="entry name" value="WD_REPEATS_1"/>
    <property type="match status" value="1"/>
</dbReference>
<dbReference type="Gene3D" id="2.130.10.10">
    <property type="entry name" value="YVTN repeat-like/Quinoprotein amine dehydrogenase"/>
    <property type="match status" value="4"/>
</dbReference>
<dbReference type="PANTHER" id="PTHR19848">
    <property type="entry name" value="WD40 REPEAT PROTEIN"/>
    <property type="match status" value="1"/>
</dbReference>